<gene>
    <name evidence="1" type="ORF">Y1Q_0011516</name>
</gene>
<sequence length="70" mass="7933">MVEKGVDWDMKFIEREALEDDRILDQSPEGLLPLQRLHYSCTVGPRPPVDWLNGLVSPKTSGTQVGWLDP</sequence>
<comment type="caution">
    <text evidence="1">The sequence shown here is derived from an EMBL/GenBank/DDBJ whole genome shotgun (WGS) entry which is preliminary data.</text>
</comment>
<dbReference type="Proteomes" id="UP000050525">
    <property type="component" value="Unassembled WGS sequence"/>
</dbReference>
<keyword evidence="2" id="KW-1185">Reference proteome</keyword>
<dbReference type="AlphaFoldDB" id="A0A151M012"/>
<accession>A0A151M012</accession>
<proteinExistence type="predicted"/>
<evidence type="ECO:0000313" key="2">
    <source>
        <dbReference type="Proteomes" id="UP000050525"/>
    </source>
</evidence>
<dbReference type="EMBL" id="AKHW03006853">
    <property type="protein sequence ID" value="KYO17857.1"/>
    <property type="molecule type" value="Genomic_DNA"/>
</dbReference>
<reference evidence="1 2" key="1">
    <citation type="journal article" date="2012" name="Genome Biol.">
        <title>Sequencing three crocodilian genomes to illuminate the evolution of archosaurs and amniotes.</title>
        <authorList>
            <person name="St John J.A."/>
            <person name="Braun E.L."/>
            <person name="Isberg S.R."/>
            <person name="Miles L.G."/>
            <person name="Chong A.Y."/>
            <person name="Gongora J."/>
            <person name="Dalzell P."/>
            <person name="Moran C."/>
            <person name="Bed'hom B."/>
            <person name="Abzhanov A."/>
            <person name="Burgess S.C."/>
            <person name="Cooksey A.M."/>
            <person name="Castoe T.A."/>
            <person name="Crawford N.G."/>
            <person name="Densmore L.D."/>
            <person name="Drew J.C."/>
            <person name="Edwards S.V."/>
            <person name="Faircloth B.C."/>
            <person name="Fujita M.K."/>
            <person name="Greenwold M.J."/>
            <person name="Hoffmann F.G."/>
            <person name="Howard J.M."/>
            <person name="Iguchi T."/>
            <person name="Janes D.E."/>
            <person name="Khan S.Y."/>
            <person name="Kohno S."/>
            <person name="de Koning A.J."/>
            <person name="Lance S.L."/>
            <person name="McCarthy F.M."/>
            <person name="McCormack J.E."/>
            <person name="Merchant M.E."/>
            <person name="Peterson D.G."/>
            <person name="Pollock D.D."/>
            <person name="Pourmand N."/>
            <person name="Raney B.J."/>
            <person name="Roessler K.A."/>
            <person name="Sanford J.R."/>
            <person name="Sawyer R.H."/>
            <person name="Schmidt C.J."/>
            <person name="Triplett E.W."/>
            <person name="Tuberville T.D."/>
            <person name="Venegas-Anaya M."/>
            <person name="Howard J.T."/>
            <person name="Jarvis E.D."/>
            <person name="Guillette L.J.Jr."/>
            <person name="Glenn T.C."/>
            <person name="Green R.E."/>
            <person name="Ray D.A."/>
        </authorList>
    </citation>
    <scope>NUCLEOTIDE SEQUENCE [LARGE SCALE GENOMIC DNA]</scope>
    <source>
        <strain evidence="1">KSC_2009_1</strain>
    </source>
</reference>
<evidence type="ECO:0000313" key="1">
    <source>
        <dbReference type="EMBL" id="KYO17857.1"/>
    </source>
</evidence>
<organism evidence="1 2">
    <name type="scientific">Alligator mississippiensis</name>
    <name type="common">American alligator</name>
    <dbReference type="NCBI Taxonomy" id="8496"/>
    <lineage>
        <taxon>Eukaryota</taxon>
        <taxon>Metazoa</taxon>
        <taxon>Chordata</taxon>
        <taxon>Craniata</taxon>
        <taxon>Vertebrata</taxon>
        <taxon>Euteleostomi</taxon>
        <taxon>Archelosauria</taxon>
        <taxon>Archosauria</taxon>
        <taxon>Crocodylia</taxon>
        <taxon>Alligatoridae</taxon>
        <taxon>Alligatorinae</taxon>
        <taxon>Alligator</taxon>
    </lineage>
</organism>
<name>A0A151M012_ALLMI</name>
<protein>
    <submittedName>
        <fullName evidence="1">Uncharacterized protein</fullName>
    </submittedName>
</protein>